<feature type="domain" description="CinA C-terminal" evidence="1">
    <location>
        <begin position="9"/>
        <end position="158"/>
    </location>
</feature>
<dbReference type="NCBIfam" id="TIGR00199">
    <property type="entry name" value="PncC_domain"/>
    <property type="match status" value="1"/>
</dbReference>
<reference evidence="3" key="1">
    <citation type="submission" date="2014-12" db="EMBL/GenBank/DDBJ databases">
        <authorList>
            <person name="Salcher M.M."/>
        </authorList>
    </citation>
    <scope>NUCLEOTIDE SEQUENCE [LARGE SCALE GENOMIC DNA]</scope>
    <source>
        <strain evidence="3">MMS-10A-171</strain>
    </source>
</reference>
<dbReference type="STRING" id="1581557.BN1208_1119"/>
<dbReference type="Pfam" id="PF02464">
    <property type="entry name" value="CinA"/>
    <property type="match status" value="1"/>
</dbReference>
<dbReference type="Proteomes" id="UP000064007">
    <property type="component" value="Chromosome 1"/>
</dbReference>
<sequence length="166" mass="17727">MTQSIIQDISIQLGNALIKNHLRIALAESCTGGLVCQHLTNIPGSSAWFDRGFITYSNEAKIELLKVDQTTLLKFGAVSQEVASEMALGALKESHAQIALSITGIAGPSGGSTEKPVGKVFFAIAQHNKIIFNASKVFPGSRENIRESSCLFALNQVLALTLNSQV</sequence>
<dbReference type="RefSeq" id="WP_046488676.1">
    <property type="nucleotide sequence ID" value="NZ_LN827929.1"/>
</dbReference>
<evidence type="ECO:0000313" key="2">
    <source>
        <dbReference type="EMBL" id="CEZ20000.1"/>
    </source>
</evidence>
<protein>
    <recommendedName>
        <fullName evidence="1">CinA C-terminal domain-containing protein</fullName>
    </recommendedName>
</protein>
<gene>
    <name evidence="2" type="primary">ygaD</name>
    <name evidence="2" type="ORF">BN1208_1119</name>
</gene>
<evidence type="ECO:0000313" key="3">
    <source>
        <dbReference type="Proteomes" id="UP000064007"/>
    </source>
</evidence>
<dbReference type="AlphaFoldDB" id="A0A0D6EWB2"/>
<dbReference type="SUPFAM" id="SSF142433">
    <property type="entry name" value="CinA-like"/>
    <property type="match status" value="1"/>
</dbReference>
<dbReference type="InterPro" id="IPR008136">
    <property type="entry name" value="CinA_C"/>
</dbReference>
<dbReference type="HOGENOM" id="CLU_030805_1_1_4"/>
<dbReference type="KEGG" id="mbat:BN1208_1119"/>
<dbReference type="EMBL" id="LN827929">
    <property type="protein sequence ID" value="CEZ20000.1"/>
    <property type="molecule type" value="Genomic_DNA"/>
</dbReference>
<accession>A0A0D6EWB2</accession>
<name>A0A0D6EWB2_9PROT</name>
<organism evidence="2 3">
    <name type="scientific">Candidatus Methylopumilus planktonicus</name>
    <dbReference type="NCBI Taxonomy" id="1581557"/>
    <lineage>
        <taxon>Bacteria</taxon>
        <taxon>Pseudomonadati</taxon>
        <taxon>Pseudomonadota</taxon>
        <taxon>Betaproteobacteria</taxon>
        <taxon>Nitrosomonadales</taxon>
        <taxon>Methylophilaceae</taxon>
        <taxon>Candidatus Methylopumilus</taxon>
    </lineage>
</organism>
<evidence type="ECO:0000259" key="1">
    <source>
        <dbReference type="Pfam" id="PF02464"/>
    </source>
</evidence>
<proteinExistence type="predicted"/>
<keyword evidence="3" id="KW-1185">Reference proteome</keyword>
<dbReference type="Gene3D" id="3.90.950.20">
    <property type="entry name" value="CinA-like"/>
    <property type="match status" value="1"/>
</dbReference>
<dbReference type="InterPro" id="IPR036653">
    <property type="entry name" value="CinA-like_C"/>
</dbReference>